<evidence type="ECO:0008006" key="5">
    <source>
        <dbReference type="Google" id="ProtNLM"/>
    </source>
</evidence>
<name>E5XRS5_SEGRC</name>
<sequence length="1027" mass="107610">MPSVGGQSVGRIFIRVMPDTSDFRRRLKRDIEQVEKELRAEVSVDVDLNAKGVKAEFEALLAELRAQGAKGVGIDVDKNGAAAKSAGIVGTAFSRALRPVRDLTDALRYHQTLLRQQDRSLSASAAWVKTWAVAVREARESLKSHARKLRELDMSLAANTARFKSWGRSIVNATALAGSGLKRLSQDGGGLALLSGRLSAFGKASRGAVPSVGRLGTAFAGVGPTVIALAAALALLPPVLALVSGALVSLPAVAAGVLAPLAAVALGMDGIKKAAMDSGLLEFDKKGKPHFGRMFEPVQSAVSSVFSSKLTSVFSDIGKLMPTLAASLPKVADGLSGMAKAFVDTLTSGPGLAKVDNIVSSIGESLSRSAPGVASFTNGLLTLAEKVAGKFPNLADAFNRAGEAFDNWVDKITAAGSDGKSPLDNALHNFWGALKSIGGLLKDLAKQGFDFLSDPKSGDKIEKFVSGLRFIIEKGLPALGHFFVDLTDFLTEFNKAADRVSSLSGIFGGGDSKEGKKNRYGIVKGDPNSWEGEYGLFGNEKGDLAWDGTKAQQYWNNVKQWAADAWAAIANAASSMWNQFKSDVSSSTAEIASWAKHIFVDAPLALVSGMWSQLTSDVSATMSDLGSRISSAWDSVWSSLSGGASSAWASVTSTVSGAVSTIGTFFASIPAELSSAWSSAVSIASGVWDGVVSAVQSAVSSLAGVVSSGAGTIVSEIGTWPGRFVSALGDLGSLLSSAGAQMVQGFVNGIKSMAGAVASAAVGVASDAKNAVTSFLGIHSPSKVFHEIGQNVGQGFANGLDDEQQHVVDTAKAIMQAAKDVFGDKANVAFNFNFGGLQQALAPVADSVSSISGGVRDSMSGARGVRRHLDRAAKAQLDDISAQRKELQLQQAQLQLELDSTKDKAKRAEIKKQMDQIKIQKDQLSIQAQQVKTAGTYTEEIGNAYDLNKEMAGTMMKAAKVPWDFAEANGKQFLSDIGVGGNGVLSNLLDQGFQLGSQYVFNVSNIDQAMQVQRNQQNKDAMQYAGR</sequence>
<dbReference type="STRING" id="679197.HMPREF9336_02197"/>
<accession>E5XRS5</accession>
<dbReference type="PANTHER" id="PTHR37813:SF1">
    <property type="entry name" value="FELS-2 PROPHAGE PROTEIN"/>
    <property type="match status" value="1"/>
</dbReference>
<dbReference type="HOGENOM" id="CLU_294898_0_0_11"/>
<keyword evidence="2" id="KW-1133">Transmembrane helix</keyword>
<evidence type="ECO:0000256" key="1">
    <source>
        <dbReference type="SAM" id="Coils"/>
    </source>
</evidence>
<dbReference type="eggNOG" id="COG5412">
    <property type="taxonomic scope" value="Bacteria"/>
</dbReference>
<reference evidence="3 4" key="1">
    <citation type="journal article" date="2011" name="Stand. Genomic Sci.">
        <title>High quality draft genome sequence of Segniliparus rugosus CDC 945(T)= (ATCC BAA-974(T)).</title>
        <authorList>
            <person name="Earl A.M."/>
            <person name="Desjardins C.A."/>
            <person name="Fitzgerald M.G."/>
            <person name="Arachchi H.M."/>
            <person name="Zeng Q."/>
            <person name="Mehta T."/>
            <person name="Griggs A."/>
            <person name="Birren B.W."/>
            <person name="Toney N.C."/>
            <person name="Carr J."/>
            <person name="Posey J."/>
            <person name="Butler W.R."/>
        </authorList>
    </citation>
    <scope>NUCLEOTIDE SEQUENCE [LARGE SCALE GENOMIC DNA]</scope>
    <source>
        <strain evidence="4">ATCC BAA-974 / DSM 45345 / CCUG 50838 / CIP 108380 / JCM 13579 / CDC 945</strain>
    </source>
</reference>
<keyword evidence="1" id="KW-0175">Coiled coil</keyword>
<dbReference type="Proteomes" id="UP000004816">
    <property type="component" value="Unassembled WGS sequence"/>
</dbReference>
<evidence type="ECO:0000313" key="4">
    <source>
        <dbReference type="Proteomes" id="UP000004816"/>
    </source>
</evidence>
<feature type="transmembrane region" description="Helical" evidence="2">
    <location>
        <begin position="215"/>
        <end position="236"/>
    </location>
</feature>
<comment type="caution">
    <text evidence="3">The sequence shown here is derived from an EMBL/GenBank/DDBJ whole genome shotgun (WGS) entry which is preliminary data.</text>
</comment>
<feature type="transmembrane region" description="Helical" evidence="2">
    <location>
        <begin position="242"/>
        <end position="266"/>
    </location>
</feature>
<keyword evidence="2" id="KW-0472">Membrane</keyword>
<dbReference type="Gene3D" id="1.20.120.20">
    <property type="entry name" value="Apolipoprotein"/>
    <property type="match status" value="1"/>
</dbReference>
<proteinExistence type="predicted"/>
<keyword evidence="2" id="KW-0812">Transmembrane</keyword>
<organism evidence="3 4">
    <name type="scientific">Segniliparus rugosus (strain ATCC BAA-974 / DSM 45345 / CCUG 50838 / CIP 108380 / JCM 13579 / CDC 945)</name>
    <dbReference type="NCBI Taxonomy" id="679197"/>
    <lineage>
        <taxon>Bacteria</taxon>
        <taxon>Bacillati</taxon>
        <taxon>Actinomycetota</taxon>
        <taxon>Actinomycetes</taxon>
        <taxon>Mycobacteriales</taxon>
        <taxon>Segniliparaceae</taxon>
        <taxon>Segniliparus</taxon>
    </lineage>
</organism>
<dbReference type="PANTHER" id="PTHR37813">
    <property type="entry name" value="FELS-2 PROPHAGE PROTEIN"/>
    <property type="match status" value="1"/>
</dbReference>
<gene>
    <name evidence="3" type="ORF">HMPREF9336_02197</name>
</gene>
<keyword evidence="4" id="KW-1185">Reference proteome</keyword>
<feature type="coiled-coil region" evidence="1">
    <location>
        <begin position="870"/>
        <end position="934"/>
    </location>
</feature>
<dbReference type="EMBL" id="ACZI02000002">
    <property type="protein sequence ID" value="EFV12940.1"/>
    <property type="molecule type" value="Genomic_DNA"/>
</dbReference>
<dbReference type="AlphaFoldDB" id="E5XRS5"/>
<protein>
    <recommendedName>
        <fullName evidence="5">Tape measure protein</fullName>
    </recommendedName>
</protein>
<evidence type="ECO:0000313" key="3">
    <source>
        <dbReference type="EMBL" id="EFV12940.1"/>
    </source>
</evidence>
<evidence type="ECO:0000256" key="2">
    <source>
        <dbReference type="SAM" id="Phobius"/>
    </source>
</evidence>